<dbReference type="AlphaFoldDB" id="A0AAN9KCP3"/>
<comment type="caution">
    <text evidence="1">The sequence shown here is derived from an EMBL/GenBank/DDBJ whole genome shotgun (WGS) entry which is preliminary data.</text>
</comment>
<organism evidence="1 2">
    <name type="scientific">Canavalia gladiata</name>
    <name type="common">Sword bean</name>
    <name type="synonym">Dolichos gladiatus</name>
    <dbReference type="NCBI Taxonomy" id="3824"/>
    <lineage>
        <taxon>Eukaryota</taxon>
        <taxon>Viridiplantae</taxon>
        <taxon>Streptophyta</taxon>
        <taxon>Embryophyta</taxon>
        <taxon>Tracheophyta</taxon>
        <taxon>Spermatophyta</taxon>
        <taxon>Magnoliopsida</taxon>
        <taxon>eudicotyledons</taxon>
        <taxon>Gunneridae</taxon>
        <taxon>Pentapetalae</taxon>
        <taxon>rosids</taxon>
        <taxon>fabids</taxon>
        <taxon>Fabales</taxon>
        <taxon>Fabaceae</taxon>
        <taxon>Papilionoideae</taxon>
        <taxon>50 kb inversion clade</taxon>
        <taxon>NPAAA clade</taxon>
        <taxon>indigoferoid/millettioid clade</taxon>
        <taxon>Phaseoleae</taxon>
        <taxon>Canavalia</taxon>
    </lineage>
</organism>
<proteinExistence type="predicted"/>
<sequence>MGRCECMANTAFMHALWGSYRGFRHCSHQENHHSQLSFEIKLYNILQGRIDIPRMKWRGADGNKDVLVLELLGLSLEDLFIGRNFSLKIVDQQIVCCSSYRVLQFLVIGGAQNPRSSSKTQFSKARTRGFNGSSSLCTGKLELSETGQVQNTHACNNVHQTTEGTDQRFSCMLGLVSLVLIRMLGKANMPKEHRLER</sequence>
<dbReference type="Proteomes" id="UP001367508">
    <property type="component" value="Unassembled WGS sequence"/>
</dbReference>
<dbReference type="EMBL" id="JAYMYQ010000009">
    <property type="protein sequence ID" value="KAK7313732.1"/>
    <property type="molecule type" value="Genomic_DNA"/>
</dbReference>
<reference evidence="1 2" key="1">
    <citation type="submission" date="2024-01" db="EMBL/GenBank/DDBJ databases">
        <title>The genomes of 5 underutilized Papilionoideae crops provide insights into root nodulation and disease resistanc.</title>
        <authorList>
            <person name="Jiang F."/>
        </authorList>
    </citation>
    <scope>NUCLEOTIDE SEQUENCE [LARGE SCALE GENOMIC DNA]</scope>
    <source>
        <strain evidence="1">LVBAO_FW01</strain>
        <tissue evidence="1">Leaves</tissue>
    </source>
</reference>
<gene>
    <name evidence="1" type="ORF">VNO77_38927</name>
</gene>
<name>A0AAN9KCP3_CANGL</name>
<accession>A0AAN9KCP3</accession>
<dbReference type="Gene3D" id="3.30.200.20">
    <property type="entry name" value="Phosphorylase Kinase, domain 1"/>
    <property type="match status" value="1"/>
</dbReference>
<protein>
    <submittedName>
        <fullName evidence="1">Uncharacterized protein</fullName>
    </submittedName>
</protein>
<keyword evidence="2" id="KW-1185">Reference proteome</keyword>
<evidence type="ECO:0000313" key="1">
    <source>
        <dbReference type="EMBL" id="KAK7313732.1"/>
    </source>
</evidence>
<evidence type="ECO:0000313" key="2">
    <source>
        <dbReference type="Proteomes" id="UP001367508"/>
    </source>
</evidence>